<dbReference type="RefSeq" id="WP_007001764.1">
    <property type="nucleotide sequence ID" value="NZ_JH992956.1"/>
</dbReference>
<dbReference type="HAMAP" id="MF_00238">
    <property type="entry name" value="Cytidyl_kinase_type1"/>
    <property type="match status" value="1"/>
</dbReference>
<keyword evidence="11" id="KW-1185">Reference proteome</keyword>
<dbReference type="PATRIC" id="fig|883066.3.peg.1622"/>
<keyword evidence="8" id="KW-0963">Cytoplasm</keyword>
<keyword evidence="5 8" id="KW-0067">ATP-binding</keyword>
<keyword evidence="4 8" id="KW-0418">Kinase</keyword>
<comment type="catalytic activity">
    <reaction evidence="6 8">
        <text>dCMP + ATP = dCDP + ADP</text>
        <dbReference type="Rhea" id="RHEA:25094"/>
        <dbReference type="ChEBI" id="CHEBI:30616"/>
        <dbReference type="ChEBI" id="CHEBI:57566"/>
        <dbReference type="ChEBI" id="CHEBI:58593"/>
        <dbReference type="ChEBI" id="CHEBI:456216"/>
        <dbReference type="EC" id="2.7.4.25"/>
    </reaction>
</comment>
<comment type="subcellular location">
    <subcellularLocation>
        <location evidence="8">Cytoplasm</location>
    </subcellularLocation>
</comment>
<dbReference type="HOGENOM" id="CLU_079959_0_0_11"/>
<dbReference type="Pfam" id="PF02224">
    <property type="entry name" value="Cytidylate_kin"/>
    <property type="match status" value="1"/>
</dbReference>
<sequence>MSVVIAIDGPSGAGKSTVSKELAHRLGIAYLDTGAMYRAAAWWVTRAQIDTTDRQAVAGAVRAMDLSMPLDPFHQTIFMDGDDITKAIRTPEIARSVSTVSTNLAVREILVSRQRAIIHDAEDGIVAEGRDITTVVAPDADVRVLLTASAEQRVARRAAEVRGGTDAQALALTRGEVIGRDAKDSTVVDFTEAAAGVTTIDTTNLTIEEVVQAIIELIPAERRPAKRGES</sequence>
<gene>
    <name evidence="8" type="primary">cmk</name>
    <name evidence="10" type="ORF">HMPREF9233_01559</name>
</gene>
<evidence type="ECO:0000256" key="1">
    <source>
        <dbReference type="ARBA" id="ARBA00009427"/>
    </source>
</evidence>
<evidence type="ECO:0000256" key="7">
    <source>
        <dbReference type="ARBA" id="ARBA00048478"/>
    </source>
</evidence>
<evidence type="ECO:0000256" key="4">
    <source>
        <dbReference type="ARBA" id="ARBA00022777"/>
    </source>
</evidence>
<dbReference type="STRING" id="202789.GCA_001457435_00545"/>
<dbReference type="GO" id="GO:0036430">
    <property type="term" value="F:CMP kinase activity"/>
    <property type="evidence" value="ECO:0007669"/>
    <property type="project" value="RHEA"/>
</dbReference>
<dbReference type="EC" id="2.7.4.25" evidence="8"/>
<evidence type="ECO:0000256" key="8">
    <source>
        <dbReference type="HAMAP-Rule" id="MF_00238"/>
    </source>
</evidence>
<dbReference type="Proteomes" id="UP000009888">
    <property type="component" value="Unassembled WGS sequence"/>
</dbReference>
<comment type="catalytic activity">
    <reaction evidence="7 8">
        <text>CMP + ATP = CDP + ADP</text>
        <dbReference type="Rhea" id="RHEA:11600"/>
        <dbReference type="ChEBI" id="CHEBI:30616"/>
        <dbReference type="ChEBI" id="CHEBI:58069"/>
        <dbReference type="ChEBI" id="CHEBI:60377"/>
        <dbReference type="ChEBI" id="CHEBI:456216"/>
        <dbReference type="EC" id="2.7.4.25"/>
    </reaction>
</comment>
<dbReference type="GO" id="GO:0006220">
    <property type="term" value="P:pyrimidine nucleotide metabolic process"/>
    <property type="evidence" value="ECO:0007669"/>
    <property type="project" value="UniProtKB-UniRule"/>
</dbReference>
<dbReference type="SUPFAM" id="SSF52540">
    <property type="entry name" value="P-loop containing nucleoside triphosphate hydrolases"/>
    <property type="match status" value="1"/>
</dbReference>
<protein>
    <recommendedName>
        <fullName evidence="8">Cytidylate kinase</fullName>
        <shortName evidence="8">CK</shortName>
        <ecNumber evidence="8">2.7.4.25</ecNumber>
    </recommendedName>
    <alternativeName>
        <fullName evidence="8">Cytidine monophosphate kinase</fullName>
        <shortName evidence="8">CMP kinase</shortName>
    </alternativeName>
</protein>
<evidence type="ECO:0000313" key="11">
    <source>
        <dbReference type="Proteomes" id="UP000009888"/>
    </source>
</evidence>
<organism evidence="10 11">
    <name type="scientific">Actinobaculum massiliense ACS-171-V-Col2</name>
    <dbReference type="NCBI Taxonomy" id="883066"/>
    <lineage>
        <taxon>Bacteria</taxon>
        <taxon>Bacillati</taxon>
        <taxon>Actinomycetota</taxon>
        <taxon>Actinomycetes</taxon>
        <taxon>Actinomycetales</taxon>
        <taxon>Actinomycetaceae</taxon>
        <taxon>Actinobaculum</taxon>
    </lineage>
</organism>
<dbReference type="InterPro" id="IPR003136">
    <property type="entry name" value="Cytidylate_kin"/>
</dbReference>
<keyword evidence="2 8" id="KW-0808">Transferase</keyword>
<dbReference type="AlphaFoldDB" id="K9EUE6"/>
<comment type="caution">
    <text evidence="10">The sequence shown here is derived from an EMBL/GenBank/DDBJ whole genome shotgun (WGS) entry which is preliminary data.</text>
</comment>
<dbReference type="EMBL" id="AGWL01000008">
    <property type="protein sequence ID" value="EKU94612.1"/>
    <property type="molecule type" value="Genomic_DNA"/>
</dbReference>
<dbReference type="NCBIfam" id="TIGR00017">
    <property type="entry name" value="cmk"/>
    <property type="match status" value="1"/>
</dbReference>
<dbReference type="GO" id="GO:0036431">
    <property type="term" value="F:dCMP kinase activity"/>
    <property type="evidence" value="ECO:0007669"/>
    <property type="project" value="InterPro"/>
</dbReference>
<dbReference type="InterPro" id="IPR011994">
    <property type="entry name" value="Cytidylate_kinase_dom"/>
</dbReference>
<name>K9EUE6_9ACTO</name>
<evidence type="ECO:0000256" key="3">
    <source>
        <dbReference type="ARBA" id="ARBA00022741"/>
    </source>
</evidence>
<accession>K9EUE6</accession>
<proteinExistence type="inferred from homology"/>
<evidence type="ECO:0000256" key="5">
    <source>
        <dbReference type="ARBA" id="ARBA00022840"/>
    </source>
</evidence>
<evidence type="ECO:0000313" key="10">
    <source>
        <dbReference type="EMBL" id="EKU94612.1"/>
    </source>
</evidence>
<dbReference type="InterPro" id="IPR027417">
    <property type="entry name" value="P-loop_NTPase"/>
</dbReference>
<feature type="domain" description="Cytidylate kinase" evidence="9">
    <location>
        <begin position="5"/>
        <end position="218"/>
    </location>
</feature>
<evidence type="ECO:0000256" key="2">
    <source>
        <dbReference type="ARBA" id="ARBA00022679"/>
    </source>
</evidence>
<dbReference type="Gene3D" id="3.40.50.300">
    <property type="entry name" value="P-loop containing nucleotide triphosphate hydrolases"/>
    <property type="match status" value="1"/>
</dbReference>
<dbReference type="eggNOG" id="COG0283">
    <property type="taxonomic scope" value="Bacteria"/>
</dbReference>
<dbReference type="GO" id="GO:0005524">
    <property type="term" value="F:ATP binding"/>
    <property type="evidence" value="ECO:0007669"/>
    <property type="project" value="UniProtKB-UniRule"/>
</dbReference>
<feature type="binding site" evidence="8">
    <location>
        <begin position="9"/>
        <end position="17"/>
    </location>
    <ligand>
        <name>ATP</name>
        <dbReference type="ChEBI" id="CHEBI:30616"/>
    </ligand>
</feature>
<reference evidence="10 11" key="1">
    <citation type="submission" date="2012-09" db="EMBL/GenBank/DDBJ databases">
        <title>The Genome Sequence of Actinobaculum massiliae ACS-171-V-COL2.</title>
        <authorList>
            <consortium name="The Broad Institute Genome Sequencing Platform"/>
            <person name="Earl A."/>
            <person name="Ward D."/>
            <person name="Feldgarden M."/>
            <person name="Gevers D."/>
            <person name="Saerens B."/>
            <person name="Vaneechoutte M."/>
            <person name="Walker B."/>
            <person name="Young S.K."/>
            <person name="Zeng Q."/>
            <person name="Gargeya S."/>
            <person name="Fitzgerald M."/>
            <person name="Haas B."/>
            <person name="Abouelleil A."/>
            <person name="Alvarado L."/>
            <person name="Arachchi H.M."/>
            <person name="Berlin A."/>
            <person name="Chapman S.B."/>
            <person name="Goldberg J."/>
            <person name="Griggs A."/>
            <person name="Gujja S."/>
            <person name="Hansen M."/>
            <person name="Howarth C."/>
            <person name="Imamovic A."/>
            <person name="Larimer J."/>
            <person name="McCowen C."/>
            <person name="Montmayeur A."/>
            <person name="Murphy C."/>
            <person name="Neiman D."/>
            <person name="Pearson M."/>
            <person name="Priest M."/>
            <person name="Roberts A."/>
            <person name="Saif S."/>
            <person name="Shea T."/>
            <person name="Sisk P."/>
            <person name="Sykes S."/>
            <person name="Wortman J."/>
            <person name="Nusbaum C."/>
            <person name="Birren B."/>
        </authorList>
    </citation>
    <scope>NUCLEOTIDE SEQUENCE [LARGE SCALE GENOMIC DNA]</scope>
    <source>
        <strain evidence="11">ACS-171-V-Col2</strain>
    </source>
</reference>
<evidence type="ECO:0000259" key="9">
    <source>
        <dbReference type="Pfam" id="PF02224"/>
    </source>
</evidence>
<dbReference type="CDD" id="cd02020">
    <property type="entry name" value="CMPK"/>
    <property type="match status" value="1"/>
</dbReference>
<dbReference type="GO" id="GO:0005737">
    <property type="term" value="C:cytoplasm"/>
    <property type="evidence" value="ECO:0007669"/>
    <property type="project" value="UniProtKB-SubCell"/>
</dbReference>
<evidence type="ECO:0000256" key="6">
    <source>
        <dbReference type="ARBA" id="ARBA00047615"/>
    </source>
</evidence>
<keyword evidence="3 8" id="KW-0547">Nucleotide-binding</keyword>
<comment type="similarity">
    <text evidence="1 8">Belongs to the cytidylate kinase family. Type 1 subfamily.</text>
</comment>